<dbReference type="InterPro" id="IPR011993">
    <property type="entry name" value="PH-like_dom_sf"/>
</dbReference>
<dbReference type="CDD" id="cd01268">
    <property type="entry name" value="PTB_Numb"/>
    <property type="match status" value="1"/>
</dbReference>
<evidence type="ECO:0000256" key="3">
    <source>
        <dbReference type="SAM" id="MobiDB-lite"/>
    </source>
</evidence>
<evidence type="ECO:0000256" key="2">
    <source>
        <dbReference type="ARBA" id="ARBA00022553"/>
    </source>
</evidence>
<feature type="compositionally biased region" description="Gly residues" evidence="3">
    <location>
        <begin position="558"/>
        <end position="567"/>
    </location>
</feature>
<protein>
    <submittedName>
        <fullName evidence="6">Numb-like protein isoform X1</fullName>
    </submittedName>
</protein>
<dbReference type="SUPFAM" id="SSF50729">
    <property type="entry name" value="PH domain-like"/>
    <property type="match status" value="1"/>
</dbReference>
<evidence type="ECO:0000313" key="6">
    <source>
        <dbReference type="RefSeq" id="XP_032804485.1"/>
    </source>
</evidence>
<evidence type="ECO:0000259" key="4">
    <source>
        <dbReference type="PROSITE" id="PS01179"/>
    </source>
</evidence>
<feature type="region of interest" description="Disordered" evidence="3">
    <location>
        <begin position="503"/>
        <end position="526"/>
    </location>
</feature>
<dbReference type="PROSITE" id="PS01179">
    <property type="entry name" value="PID"/>
    <property type="match status" value="1"/>
</dbReference>
<dbReference type="KEGG" id="pmrn:116939787"/>
<feature type="region of interest" description="Disordered" evidence="3">
    <location>
        <begin position="558"/>
        <end position="596"/>
    </location>
</feature>
<accession>A0AAJ7WNV4</accession>
<proteinExistence type="predicted"/>
<dbReference type="GO" id="GO:0005737">
    <property type="term" value="C:cytoplasm"/>
    <property type="evidence" value="ECO:0007669"/>
    <property type="project" value="TreeGrafter"/>
</dbReference>
<dbReference type="SMART" id="SM00462">
    <property type="entry name" value="PTB"/>
    <property type="match status" value="1"/>
</dbReference>
<dbReference type="RefSeq" id="XP_032804485.1">
    <property type="nucleotide sequence ID" value="XM_032948594.1"/>
</dbReference>
<feature type="region of interest" description="Disordered" evidence="3">
    <location>
        <begin position="1"/>
        <end position="27"/>
    </location>
</feature>
<dbReference type="InterPro" id="IPR016698">
    <property type="entry name" value="Numb/numb-like"/>
</dbReference>
<evidence type="ECO:0000256" key="1">
    <source>
        <dbReference type="ARBA" id="ARBA00022473"/>
    </source>
</evidence>
<name>A0AAJ7WNV4_PETMA</name>
<feature type="compositionally biased region" description="Polar residues" evidence="3">
    <location>
        <begin position="512"/>
        <end position="526"/>
    </location>
</feature>
<feature type="region of interest" description="Disordered" evidence="3">
    <location>
        <begin position="192"/>
        <end position="285"/>
    </location>
</feature>
<dbReference type="InterPro" id="IPR010449">
    <property type="entry name" value="Numb_domain"/>
</dbReference>
<dbReference type="Pfam" id="PF06311">
    <property type="entry name" value="NumbF"/>
    <property type="match status" value="1"/>
</dbReference>
<sequence>MHRLRQSLRQRKENYVPEASRPHQWQSDEEAVRRGQCSFPVKYLGCVEVEDSRGMQVCEEAIKRLKSSQKFPISFFSRSGQKKTRAMLWVSADGLRVVEDSTKDLIVDQLIEKVSFCAPDRNLERAFSYICRDGTTRRWMCHCFMAARDSQGERLSHAVGCAFTVCLERKQRREKECGVTATFDVDRTSFMREGSFRGGRSPGGPTADGSGGADGVHRHHHHHHRRGGGSEDDKPASDCGVANGALCTASDRPRPAVETAPSPNARSPLATPSPSSPPPPSPAPIAATAAAAAGVVAAAAGSWGAATCAVPRRRAPLEQMARQGSFRGFPALVQGSSPFKRQLSLRLDELPSTLQRRSGLDSVDCGLSGDTAEAGGHADTLCAQMNSTRLAPSSPSDPFCSPSADNGPRIASPAAGNVPWAPVAAREMATLAGVKPMSLSEAEQWLADVARAVTTPCPSPLTPRSPPAAALLPLPVARYQAPPTALPMTAHTGPYSSPLLQHQQQQQQQQHRTGMTPSQMAASVFSKTGSPKVASAAGAVRAATGAVFASRQTTAVFGGGGNGGGNGSASWAPRDSPVPAAYAGAPRPPALPQADSFESRWAAAQADSHKSCLSPPRGDPFCADAFKTFEIRL</sequence>
<dbReference type="Pfam" id="PF00640">
    <property type="entry name" value="PID"/>
    <property type="match status" value="1"/>
</dbReference>
<dbReference type="InterPro" id="IPR006020">
    <property type="entry name" value="PTB/PI_dom"/>
</dbReference>
<dbReference type="PANTHER" id="PTHR47368:SF2">
    <property type="entry name" value="PID DOMAIN-CONTAINING PROTEIN"/>
    <property type="match status" value="1"/>
</dbReference>
<reference evidence="6" key="1">
    <citation type="submission" date="2025-08" db="UniProtKB">
        <authorList>
            <consortium name="RefSeq"/>
        </authorList>
    </citation>
    <scope>IDENTIFICATION</scope>
    <source>
        <tissue evidence="6">Sperm</tissue>
    </source>
</reference>
<dbReference type="Proteomes" id="UP001318040">
    <property type="component" value="Chromosome 6"/>
</dbReference>
<evidence type="ECO:0000313" key="5">
    <source>
        <dbReference type="Proteomes" id="UP001318040"/>
    </source>
</evidence>
<feature type="compositionally biased region" description="Basic residues" evidence="3">
    <location>
        <begin position="217"/>
        <end position="227"/>
    </location>
</feature>
<dbReference type="PANTHER" id="PTHR47368">
    <property type="entry name" value="NUMB"/>
    <property type="match status" value="1"/>
</dbReference>
<dbReference type="FunFam" id="2.30.29.30:FF:000031">
    <property type="entry name" value="protein numb isoform X1"/>
    <property type="match status" value="1"/>
</dbReference>
<dbReference type="AlphaFoldDB" id="A0AAJ7WNV4"/>
<feature type="compositionally biased region" description="Pro residues" evidence="3">
    <location>
        <begin position="274"/>
        <end position="283"/>
    </location>
</feature>
<keyword evidence="5" id="KW-1185">Reference proteome</keyword>
<feature type="domain" description="PID" evidence="4">
    <location>
        <begin position="37"/>
        <end position="174"/>
    </location>
</feature>
<gene>
    <name evidence="6" type="primary">LOC116939787</name>
</gene>
<organism evidence="5 6">
    <name type="scientific">Petromyzon marinus</name>
    <name type="common">Sea lamprey</name>
    <dbReference type="NCBI Taxonomy" id="7757"/>
    <lineage>
        <taxon>Eukaryota</taxon>
        <taxon>Metazoa</taxon>
        <taxon>Chordata</taxon>
        <taxon>Craniata</taxon>
        <taxon>Vertebrata</taxon>
        <taxon>Cyclostomata</taxon>
        <taxon>Hyperoartia</taxon>
        <taxon>Petromyzontiformes</taxon>
        <taxon>Petromyzontidae</taxon>
        <taxon>Petromyzon</taxon>
    </lineage>
</organism>
<keyword evidence="1" id="KW-0217">Developmental protein</keyword>
<keyword evidence="2" id="KW-0597">Phosphoprotein</keyword>
<dbReference type="Gene3D" id="2.30.29.30">
    <property type="entry name" value="Pleckstrin-homology domain (PH domain)/Phosphotyrosine-binding domain (PTB)"/>
    <property type="match status" value="1"/>
</dbReference>